<name>A0ABV0BWP7_9SPHI</name>
<dbReference type="RefSeq" id="WP_346581760.1">
    <property type="nucleotide sequence ID" value="NZ_JBDJLH010000026.1"/>
</dbReference>
<keyword evidence="2" id="KW-1185">Reference proteome</keyword>
<dbReference type="EMBL" id="JBDJNQ010000008">
    <property type="protein sequence ID" value="MEN5378897.1"/>
    <property type="molecule type" value="Genomic_DNA"/>
</dbReference>
<evidence type="ECO:0000313" key="1">
    <source>
        <dbReference type="EMBL" id="MEN5378897.1"/>
    </source>
</evidence>
<evidence type="ECO:0000313" key="2">
    <source>
        <dbReference type="Proteomes" id="UP001409291"/>
    </source>
</evidence>
<sequence>MKQIFDETGVSFVQNYVLTLLAADLLLETQLLRADFSAWMHKTFDLHLNQQLQIQSMSGIFKAALADAIANCWEQGLTVSFTKETRAEDDTPDQKEIHVFGLDHNLSDSSQLFAHPLMIQILYKYAP</sequence>
<dbReference type="Proteomes" id="UP001409291">
    <property type="component" value="Unassembled WGS sequence"/>
</dbReference>
<gene>
    <name evidence="1" type="ORF">ABE541_16665</name>
</gene>
<accession>A0ABV0BWP7</accession>
<proteinExistence type="predicted"/>
<reference evidence="1 2" key="1">
    <citation type="submission" date="2024-04" db="EMBL/GenBank/DDBJ databases">
        <title>WGS of bacteria from Torrens River.</title>
        <authorList>
            <person name="Wyrsch E.R."/>
            <person name="Drigo B."/>
        </authorList>
    </citation>
    <scope>NUCLEOTIDE SEQUENCE [LARGE SCALE GENOMIC DNA]</scope>
    <source>
        <strain evidence="1 2">TWI391</strain>
    </source>
</reference>
<organism evidence="1 2">
    <name type="scientific">Sphingobacterium kitahiroshimense</name>
    <dbReference type="NCBI Taxonomy" id="470446"/>
    <lineage>
        <taxon>Bacteria</taxon>
        <taxon>Pseudomonadati</taxon>
        <taxon>Bacteroidota</taxon>
        <taxon>Sphingobacteriia</taxon>
        <taxon>Sphingobacteriales</taxon>
        <taxon>Sphingobacteriaceae</taxon>
        <taxon>Sphingobacterium</taxon>
    </lineage>
</organism>
<protein>
    <submittedName>
        <fullName evidence="1">Uncharacterized protein</fullName>
    </submittedName>
</protein>
<comment type="caution">
    <text evidence="1">The sequence shown here is derived from an EMBL/GenBank/DDBJ whole genome shotgun (WGS) entry which is preliminary data.</text>
</comment>